<organism evidence="1">
    <name type="scientific">Strongyloides ratti</name>
    <name type="common">Parasitic roundworm</name>
    <dbReference type="NCBI Taxonomy" id="34506"/>
    <lineage>
        <taxon>Eukaryota</taxon>
        <taxon>Metazoa</taxon>
        <taxon>Ecdysozoa</taxon>
        <taxon>Nematoda</taxon>
        <taxon>Chromadorea</taxon>
        <taxon>Rhabditida</taxon>
        <taxon>Tylenchina</taxon>
        <taxon>Panagrolaimomorpha</taxon>
        <taxon>Strongyloidoidea</taxon>
        <taxon>Strongyloididae</taxon>
        <taxon>Strongyloides</taxon>
    </lineage>
</organism>
<reference evidence="3" key="2">
    <citation type="submission" date="2020-12" db="UniProtKB">
        <authorList>
            <consortium name="WormBaseParasite"/>
        </authorList>
    </citation>
    <scope>IDENTIFICATION</scope>
</reference>
<dbReference type="EMBL" id="LN609528">
    <property type="protein sequence ID" value="CEF62142.1"/>
    <property type="molecule type" value="Genomic_DNA"/>
</dbReference>
<dbReference type="RefSeq" id="XP_024501344.1">
    <property type="nucleotide sequence ID" value="XM_024647246.1"/>
</dbReference>
<dbReference type="WormBase" id="SRAE_1000041600">
    <property type="protein sequence ID" value="SRP06219"/>
    <property type="gene ID" value="WBGene00257012"/>
</dbReference>
<dbReference type="WBParaSite" id="SRAE_1000041600.1">
    <property type="protein sequence ID" value="SRAE_1000041600.1"/>
    <property type="gene ID" value="WBGene00257012"/>
</dbReference>
<proteinExistence type="predicted"/>
<dbReference type="Proteomes" id="UP000035682">
    <property type="component" value="Unplaced"/>
</dbReference>
<dbReference type="GeneID" id="36374507"/>
<protein>
    <submittedName>
        <fullName evidence="1 3">Uncharacterized protein</fullName>
    </submittedName>
</protein>
<evidence type="ECO:0000313" key="3">
    <source>
        <dbReference type="WBParaSite" id="SRAE_1000041600.1"/>
    </source>
</evidence>
<gene>
    <name evidence="1 3 4" type="ORF">SRAE_1000041600</name>
</gene>
<keyword evidence="2" id="KW-1185">Reference proteome</keyword>
<accession>A0A090L209</accession>
<evidence type="ECO:0000313" key="1">
    <source>
        <dbReference type="EMBL" id="CEF62142.1"/>
    </source>
</evidence>
<name>A0A090L209_STRRB</name>
<dbReference type="CTD" id="36374507"/>
<sequence length="239" mass="27231">MFESIPIRVIIEPILSFQYSTEYPMLEKELQMTVTINSNTLIKDLCEVILNQIGLGHIACYSEAYIQPPYSTDFVMTSRFNDIPVTIGKLEEMVGDTSVFKIAAHGTVTDFSGIDYRNCIYRNLVKFFIKKYPSIINNISNPIIKDIIENVNNCTLNEVSHHTLYEVNEILEKEINSLVSNEQSIPEILSNCNNTNKEISSVVKEENINFSEENQQDSTLSSTFTKCNNIQNDSQEPSY</sequence>
<evidence type="ECO:0000313" key="4">
    <source>
        <dbReference type="WormBase" id="SRAE_1000041600"/>
    </source>
</evidence>
<reference evidence="1 2" key="1">
    <citation type="submission" date="2014-09" db="EMBL/GenBank/DDBJ databases">
        <authorList>
            <person name="Martin A.A."/>
        </authorList>
    </citation>
    <scope>NUCLEOTIDE SEQUENCE</scope>
    <source>
        <strain evidence="2">ED321</strain>
        <strain evidence="1">ED321 Heterogonic</strain>
    </source>
</reference>
<dbReference type="AlphaFoldDB" id="A0A090L209"/>
<evidence type="ECO:0000313" key="2">
    <source>
        <dbReference type="Proteomes" id="UP000035682"/>
    </source>
</evidence>